<organism evidence="1 2">
    <name type="scientific">Caligus rogercresseyi</name>
    <name type="common">Sea louse</name>
    <dbReference type="NCBI Taxonomy" id="217165"/>
    <lineage>
        <taxon>Eukaryota</taxon>
        <taxon>Metazoa</taxon>
        <taxon>Ecdysozoa</taxon>
        <taxon>Arthropoda</taxon>
        <taxon>Crustacea</taxon>
        <taxon>Multicrustacea</taxon>
        <taxon>Hexanauplia</taxon>
        <taxon>Copepoda</taxon>
        <taxon>Siphonostomatoida</taxon>
        <taxon>Caligidae</taxon>
        <taxon>Caligus</taxon>
    </lineage>
</organism>
<dbReference type="EMBL" id="CP045906">
    <property type="protein sequence ID" value="QQP34899.1"/>
    <property type="molecule type" value="Genomic_DNA"/>
</dbReference>
<accession>A0A7T8JUC7</accession>
<sequence>NGLFQKVHETDCDSLAWITVNGAHGVHILRRGGIFQSLIAMNGPLNNSFFK</sequence>
<gene>
    <name evidence="1" type="ORF">FKW44_022947</name>
</gene>
<feature type="non-terminal residue" evidence="1">
    <location>
        <position position="1"/>
    </location>
</feature>
<proteinExistence type="predicted"/>
<dbReference type="AlphaFoldDB" id="A0A7T8JUC7"/>
<name>A0A7T8JUC7_CALRO</name>
<keyword evidence="2" id="KW-1185">Reference proteome</keyword>
<evidence type="ECO:0000313" key="1">
    <source>
        <dbReference type="EMBL" id="QQP34899.1"/>
    </source>
</evidence>
<evidence type="ECO:0000313" key="2">
    <source>
        <dbReference type="Proteomes" id="UP000595437"/>
    </source>
</evidence>
<reference evidence="2" key="1">
    <citation type="submission" date="2021-01" db="EMBL/GenBank/DDBJ databases">
        <title>Caligus Genome Assembly.</title>
        <authorList>
            <person name="Gallardo-Escarate C."/>
        </authorList>
    </citation>
    <scope>NUCLEOTIDE SEQUENCE [LARGE SCALE GENOMIC DNA]</scope>
</reference>
<dbReference type="Proteomes" id="UP000595437">
    <property type="component" value="Chromosome 17"/>
</dbReference>
<protein>
    <submittedName>
        <fullName evidence="1">Uncharacterized protein</fullName>
    </submittedName>
</protein>